<dbReference type="InterPro" id="IPR003599">
    <property type="entry name" value="Ig_sub"/>
</dbReference>
<feature type="domain" description="Immunoglobulin" evidence="1">
    <location>
        <begin position="194"/>
        <end position="288"/>
    </location>
</feature>
<dbReference type="InterPro" id="IPR036179">
    <property type="entry name" value="Ig-like_dom_sf"/>
</dbReference>
<dbReference type="InterPro" id="IPR013783">
    <property type="entry name" value="Ig-like_fold"/>
</dbReference>
<sequence length="295" mass="33108">SDAPTVTAPLHGSVVLSCSERCSGVVRWTVFSKRSDPLAECDQTSCRSVKEGYQMIYNQYLQGNLSLIITEADYSKRDWYTCECDGRDVCDVRLQIKPFPTVKVLYNGAAVLPCTYKCSGVISWSCNLSDPLAECDQTSCRSVKEGYQMIYNQYLKGNLSLIISKADFSKRGLYTADCDGRDLCEVELQIKALNSTVQIQSGESLLLKLKRSDQVEVVYNSTEAAGSSSVKICTVYGYKLKCKDNYTQRTSLLPDLKLRDMKKSDSGVYTIRDTRNNEEIQIYTVTVRGTCLVWE</sequence>
<dbReference type="SUPFAM" id="SSF48726">
    <property type="entry name" value="Immunoglobulin"/>
    <property type="match status" value="1"/>
</dbReference>
<reference evidence="2 3" key="1">
    <citation type="submission" date="2021-07" db="EMBL/GenBank/DDBJ databases">
        <authorList>
            <person name="Imarazene B."/>
            <person name="Zahm M."/>
            <person name="Klopp C."/>
            <person name="Cabau C."/>
            <person name="Beille S."/>
            <person name="Jouanno E."/>
            <person name="Castinel A."/>
            <person name="Lluch J."/>
            <person name="Gil L."/>
            <person name="Kuchtly C."/>
            <person name="Lopez Roques C."/>
            <person name="Donnadieu C."/>
            <person name="Parrinello H."/>
            <person name="Journot L."/>
            <person name="Du K."/>
            <person name="Schartl M."/>
            <person name="Retaux S."/>
            <person name="Guiguen Y."/>
        </authorList>
    </citation>
    <scope>NUCLEOTIDE SEQUENCE [LARGE SCALE GENOMIC DNA]</scope>
    <source>
        <strain evidence="2">Pach_M1</strain>
        <tissue evidence="2">Testis</tissue>
    </source>
</reference>
<evidence type="ECO:0000313" key="3">
    <source>
        <dbReference type="Proteomes" id="UP000752171"/>
    </source>
</evidence>
<evidence type="ECO:0000259" key="1">
    <source>
        <dbReference type="SMART" id="SM00409"/>
    </source>
</evidence>
<feature type="non-terminal residue" evidence="2">
    <location>
        <position position="295"/>
    </location>
</feature>
<comment type="caution">
    <text evidence="2">The sequence shown here is derived from an EMBL/GenBank/DDBJ whole genome shotgun (WGS) entry which is preliminary data.</text>
</comment>
<evidence type="ECO:0000313" key="2">
    <source>
        <dbReference type="EMBL" id="KAG9261587.1"/>
    </source>
</evidence>
<feature type="domain" description="Immunoglobulin" evidence="1">
    <location>
        <begin position="3"/>
        <end position="97"/>
    </location>
</feature>
<dbReference type="SMART" id="SM00409">
    <property type="entry name" value="IG"/>
    <property type="match status" value="3"/>
</dbReference>
<name>A0A8T2KSG3_ASTMX</name>
<protein>
    <recommendedName>
        <fullName evidence="1">Immunoglobulin domain-containing protein</fullName>
    </recommendedName>
</protein>
<organism evidence="2 3">
    <name type="scientific">Astyanax mexicanus</name>
    <name type="common">Blind cave fish</name>
    <name type="synonym">Astyanax fasciatus mexicanus</name>
    <dbReference type="NCBI Taxonomy" id="7994"/>
    <lineage>
        <taxon>Eukaryota</taxon>
        <taxon>Metazoa</taxon>
        <taxon>Chordata</taxon>
        <taxon>Craniata</taxon>
        <taxon>Vertebrata</taxon>
        <taxon>Euteleostomi</taxon>
        <taxon>Actinopterygii</taxon>
        <taxon>Neopterygii</taxon>
        <taxon>Teleostei</taxon>
        <taxon>Ostariophysi</taxon>
        <taxon>Characiformes</taxon>
        <taxon>Characoidei</taxon>
        <taxon>Acestrorhamphidae</taxon>
        <taxon>Acestrorhamphinae</taxon>
        <taxon>Astyanax</taxon>
    </lineage>
</organism>
<dbReference type="Gene3D" id="2.60.40.10">
    <property type="entry name" value="Immunoglobulins"/>
    <property type="match status" value="2"/>
</dbReference>
<proteinExistence type="predicted"/>
<dbReference type="EMBL" id="JAICCE010000022">
    <property type="protein sequence ID" value="KAG9261587.1"/>
    <property type="molecule type" value="Genomic_DNA"/>
</dbReference>
<feature type="domain" description="Immunoglobulin" evidence="1">
    <location>
        <begin position="99"/>
        <end position="191"/>
    </location>
</feature>
<accession>A0A8T2KSG3</accession>
<gene>
    <name evidence="2" type="ORF">AMEX_G25162</name>
</gene>
<dbReference type="AlphaFoldDB" id="A0A8T2KSG3"/>
<dbReference type="Proteomes" id="UP000752171">
    <property type="component" value="Unassembled WGS sequence"/>
</dbReference>